<dbReference type="FunFam" id="2.60.200.20:FF:000005">
    <property type="entry name" value="Kinesin family member 16B"/>
    <property type="match status" value="1"/>
</dbReference>
<evidence type="ECO:0000256" key="5">
    <source>
        <dbReference type="ARBA" id="ARBA00022840"/>
    </source>
</evidence>
<dbReference type="PANTHER" id="PTHR47117:SF6">
    <property type="entry name" value="KINESIN-LIKE PROTEIN KIF16B"/>
    <property type="match status" value="1"/>
</dbReference>
<keyword evidence="7 9" id="KW-0505">Motor protein</keyword>
<keyword evidence="10" id="KW-0493">Microtubule</keyword>
<evidence type="ECO:0000256" key="2">
    <source>
        <dbReference type="ARBA" id="ARBA00022490"/>
    </source>
</evidence>
<dbReference type="PROSITE" id="PS50067">
    <property type="entry name" value="KINESIN_MOTOR_2"/>
    <property type="match status" value="1"/>
</dbReference>
<feature type="domain" description="Kinesin motor" evidence="11">
    <location>
        <begin position="3"/>
        <end position="359"/>
    </location>
</feature>
<dbReference type="OMA" id="VESEHCV"/>
<dbReference type="InterPro" id="IPR027417">
    <property type="entry name" value="P-loop_NTPase"/>
</dbReference>
<keyword evidence="2" id="KW-0963">Cytoplasm</keyword>
<keyword evidence="3" id="KW-0597">Phosphoprotein</keyword>
<dbReference type="AlphaFoldDB" id="V4AJ32"/>
<dbReference type="PROSITE" id="PS00411">
    <property type="entry name" value="KINESIN_MOTOR_1"/>
    <property type="match status" value="1"/>
</dbReference>
<keyword evidence="8" id="KW-0206">Cytoskeleton</keyword>
<sequence length="569" mass="63684">MTSIKVAVRVRPINQREIDMESKIIVKMEGEKTTIKNVKLLSGVDFDLLRDQLKLKEFTFDKSFWSAVPSDKHFATQEEVFQSLGKDVVTAAYEGYNVCVFAYGQTGSGKSYTMMGSQDNPGFIPRFCKELFKRMTDDRTSYKTEVSYLEIYNEKVRDLLKIQTPSSQIVHSLRVREHPKDGPYVQDLSKHTVIRHEDIQQMIEKGNLNRTTASTLMNDVSSRSHAIYTILFTQAGYIDNMPSEKHSKIHLVDLAGSERADATGASGLRLKESGSINKSLVTLGNVISTLGMFTVYFCENDGKRRNIFIPYRDSVLTWLLKDSLGGNAKTIMIATISPADVNYSETLSTLRYANRAKNIINRPTINEDANVRLIRELREEIARLKALLGSGQDMITSPKVQEKLHENEARVSLLTEEWAGKWKETANILQEQSNLGLRKEGVGIVLDSSLPHLIGIDDDRLSTGVMLYHLKEGVTTLGIADEAETPDITLSGPGILNDHCMIEYENGVVTLIPKNDAVCAVNGTNITESTRLQQGASVILLGRTNMFRFNNPAEAAKMKKEFSKVRNLS</sequence>
<reference evidence="12 13" key="1">
    <citation type="journal article" date="2013" name="Nature">
        <title>Insights into bilaterian evolution from three spiralian genomes.</title>
        <authorList>
            <person name="Simakov O."/>
            <person name="Marletaz F."/>
            <person name="Cho S.J."/>
            <person name="Edsinger-Gonzales E."/>
            <person name="Havlak P."/>
            <person name="Hellsten U."/>
            <person name="Kuo D.H."/>
            <person name="Larsson T."/>
            <person name="Lv J."/>
            <person name="Arendt D."/>
            <person name="Savage R."/>
            <person name="Osoegawa K."/>
            <person name="de Jong P."/>
            <person name="Grimwood J."/>
            <person name="Chapman J.A."/>
            <person name="Shapiro H."/>
            <person name="Aerts A."/>
            <person name="Otillar R.P."/>
            <person name="Terry A.Y."/>
            <person name="Boore J.L."/>
            <person name="Grigoriev I.V."/>
            <person name="Lindberg D.R."/>
            <person name="Seaver E.C."/>
            <person name="Weisblat D.A."/>
            <person name="Putnam N.H."/>
            <person name="Rokhsar D.S."/>
        </authorList>
    </citation>
    <scope>NUCLEOTIDE SEQUENCE [LARGE SCALE GENOMIC DNA]</scope>
</reference>
<feature type="binding site" evidence="9">
    <location>
        <begin position="104"/>
        <end position="111"/>
    </location>
    <ligand>
        <name>ATP</name>
        <dbReference type="ChEBI" id="CHEBI:30616"/>
    </ligand>
</feature>
<dbReference type="InterPro" id="IPR008984">
    <property type="entry name" value="SMAD_FHA_dom_sf"/>
</dbReference>
<dbReference type="RefSeq" id="XP_009055737.1">
    <property type="nucleotide sequence ID" value="XM_009057489.1"/>
</dbReference>
<evidence type="ECO:0000256" key="6">
    <source>
        <dbReference type="ARBA" id="ARBA00023054"/>
    </source>
</evidence>
<dbReference type="HOGENOM" id="CLU_001485_2_3_1"/>
<dbReference type="Pfam" id="PF00498">
    <property type="entry name" value="FHA"/>
    <property type="match status" value="1"/>
</dbReference>
<organism evidence="12 13">
    <name type="scientific">Lottia gigantea</name>
    <name type="common">Giant owl limpet</name>
    <dbReference type="NCBI Taxonomy" id="225164"/>
    <lineage>
        <taxon>Eukaryota</taxon>
        <taxon>Metazoa</taxon>
        <taxon>Spiralia</taxon>
        <taxon>Lophotrochozoa</taxon>
        <taxon>Mollusca</taxon>
        <taxon>Gastropoda</taxon>
        <taxon>Patellogastropoda</taxon>
        <taxon>Lottioidea</taxon>
        <taxon>Lottiidae</taxon>
        <taxon>Lottia</taxon>
    </lineage>
</organism>
<evidence type="ECO:0000256" key="9">
    <source>
        <dbReference type="PROSITE-ProRule" id="PRU00283"/>
    </source>
</evidence>
<dbReference type="GO" id="GO:0005874">
    <property type="term" value="C:microtubule"/>
    <property type="evidence" value="ECO:0007669"/>
    <property type="project" value="UniProtKB-KW"/>
</dbReference>
<dbReference type="SUPFAM" id="SSF49879">
    <property type="entry name" value="SMAD/FHA domain"/>
    <property type="match status" value="1"/>
</dbReference>
<comment type="similarity">
    <text evidence="9 10">Belongs to the TRAFAC class myosin-kinesin ATPase superfamily. Kinesin family.</text>
</comment>
<comment type="subcellular location">
    <subcellularLocation>
        <location evidence="1">Cytoplasm</location>
        <location evidence="1">Cytoskeleton</location>
    </subcellularLocation>
</comment>
<dbReference type="GeneID" id="20231683"/>
<dbReference type="EMBL" id="KB201891">
    <property type="protein sequence ID" value="ESO93536.1"/>
    <property type="molecule type" value="Genomic_DNA"/>
</dbReference>
<dbReference type="InterPro" id="IPR036961">
    <property type="entry name" value="Kinesin_motor_dom_sf"/>
</dbReference>
<evidence type="ECO:0000313" key="12">
    <source>
        <dbReference type="EMBL" id="ESO93536.1"/>
    </source>
</evidence>
<dbReference type="GO" id="GO:0005524">
    <property type="term" value="F:ATP binding"/>
    <property type="evidence" value="ECO:0007669"/>
    <property type="project" value="UniProtKB-UniRule"/>
</dbReference>
<evidence type="ECO:0000256" key="1">
    <source>
        <dbReference type="ARBA" id="ARBA00004245"/>
    </source>
</evidence>
<dbReference type="Gene3D" id="3.40.850.10">
    <property type="entry name" value="Kinesin motor domain"/>
    <property type="match status" value="1"/>
</dbReference>
<protein>
    <recommendedName>
        <fullName evidence="10">Kinesin-like protein</fullName>
    </recommendedName>
</protein>
<evidence type="ECO:0000256" key="7">
    <source>
        <dbReference type="ARBA" id="ARBA00023175"/>
    </source>
</evidence>
<evidence type="ECO:0000256" key="10">
    <source>
        <dbReference type="RuleBase" id="RU000394"/>
    </source>
</evidence>
<dbReference type="Pfam" id="PF00225">
    <property type="entry name" value="Kinesin"/>
    <property type="match status" value="1"/>
</dbReference>
<dbReference type="Proteomes" id="UP000030746">
    <property type="component" value="Unassembled WGS sequence"/>
</dbReference>
<evidence type="ECO:0000256" key="4">
    <source>
        <dbReference type="ARBA" id="ARBA00022741"/>
    </source>
</evidence>
<keyword evidence="13" id="KW-1185">Reference proteome</keyword>
<evidence type="ECO:0000313" key="13">
    <source>
        <dbReference type="Proteomes" id="UP000030746"/>
    </source>
</evidence>
<dbReference type="GO" id="GO:0008017">
    <property type="term" value="F:microtubule binding"/>
    <property type="evidence" value="ECO:0007669"/>
    <property type="project" value="InterPro"/>
</dbReference>
<dbReference type="STRING" id="225164.V4AJ32"/>
<dbReference type="Gene3D" id="2.60.200.20">
    <property type="match status" value="1"/>
</dbReference>
<keyword evidence="5 9" id="KW-0067">ATP-binding</keyword>
<dbReference type="SMART" id="SM00129">
    <property type="entry name" value="KISc"/>
    <property type="match status" value="1"/>
</dbReference>
<dbReference type="GO" id="GO:0005737">
    <property type="term" value="C:cytoplasm"/>
    <property type="evidence" value="ECO:0007669"/>
    <property type="project" value="UniProtKB-ARBA"/>
</dbReference>
<dbReference type="CTD" id="20231683"/>
<keyword evidence="6" id="KW-0175">Coiled coil</keyword>
<accession>V4AJ32</accession>
<dbReference type="PANTHER" id="PTHR47117">
    <property type="entry name" value="STAR-RELATED LIPID TRANSFER PROTEIN 9"/>
    <property type="match status" value="1"/>
</dbReference>
<evidence type="ECO:0000256" key="8">
    <source>
        <dbReference type="ARBA" id="ARBA00023212"/>
    </source>
</evidence>
<evidence type="ECO:0000259" key="11">
    <source>
        <dbReference type="PROSITE" id="PS50067"/>
    </source>
</evidence>
<name>V4AJ32_LOTGI</name>
<dbReference type="FunFam" id="3.40.850.10:FF:000021">
    <property type="entry name" value="kinesin-like protein KIF16B isoform X1"/>
    <property type="match status" value="1"/>
</dbReference>
<dbReference type="GO" id="GO:0007018">
    <property type="term" value="P:microtubule-based movement"/>
    <property type="evidence" value="ECO:0007669"/>
    <property type="project" value="InterPro"/>
</dbReference>
<dbReference type="PRINTS" id="PR00380">
    <property type="entry name" value="KINESINHEAVY"/>
</dbReference>
<proteinExistence type="inferred from homology"/>
<dbReference type="OrthoDB" id="3176171at2759"/>
<dbReference type="GO" id="GO:0003777">
    <property type="term" value="F:microtubule motor activity"/>
    <property type="evidence" value="ECO:0007669"/>
    <property type="project" value="InterPro"/>
</dbReference>
<dbReference type="CDD" id="cd22708">
    <property type="entry name" value="FHA_KIF16"/>
    <property type="match status" value="1"/>
</dbReference>
<dbReference type="KEGG" id="lgi:LOTGIDRAFT_118976"/>
<dbReference type="InterPro" id="IPR001752">
    <property type="entry name" value="Kinesin_motor_dom"/>
</dbReference>
<gene>
    <name evidence="12" type="ORF">LOTGIDRAFT_118976</name>
</gene>
<dbReference type="SUPFAM" id="SSF52540">
    <property type="entry name" value="P-loop containing nucleoside triphosphate hydrolases"/>
    <property type="match status" value="1"/>
</dbReference>
<evidence type="ECO:0000256" key="3">
    <source>
        <dbReference type="ARBA" id="ARBA00022553"/>
    </source>
</evidence>
<keyword evidence="4 9" id="KW-0547">Nucleotide-binding</keyword>
<dbReference type="InterPro" id="IPR000253">
    <property type="entry name" value="FHA_dom"/>
</dbReference>
<dbReference type="InterPro" id="IPR019821">
    <property type="entry name" value="Kinesin_motor_CS"/>
</dbReference>